<name>A0A2Z7BUW5_9LAMI</name>
<keyword evidence="2" id="KW-1185">Reference proteome</keyword>
<dbReference type="Proteomes" id="UP000250235">
    <property type="component" value="Unassembled WGS sequence"/>
</dbReference>
<organism evidence="1 2">
    <name type="scientific">Dorcoceras hygrometricum</name>
    <dbReference type="NCBI Taxonomy" id="472368"/>
    <lineage>
        <taxon>Eukaryota</taxon>
        <taxon>Viridiplantae</taxon>
        <taxon>Streptophyta</taxon>
        <taxon>Embryophyta</taxon>
        <taxon>Tracheophyta</taxon>
        <taxon>Spermatophyta</taxon>
        <taxon>Magnoliopsida</taxon>
        <taxon>eudicotyledons</taxon>
        <taxon>Gunneridae</taxon>
        <taxon>Pentapetalae</taxon>
        <taxon>asterids</taxon>
        <taxon>lamiids</taxon>
        <taxon>Lamiales</taxon>
        <taxon>Gesneriaceae</taxon>
        <taxon>Didymocarpoideae</taxon>
        <taxon>Trichosporeae</taxon>
        <taxon>Loxocarpinae</taxon>
        <taxon>Dorcoceras</taxon>
    </lineage>
</organism>
<reference evidence="1 2" key="1">
    <citation type="journal article" date="2015" name="Proc. Natl. Acad. Sci. U.S.A.">
        <title>The resurrection genome of Boea hygrometrica: A blueprint for survival of dehydration.</title>
        <authorList>
            <person name="Xiao L."/>
            <person name="Yang G."/>
            <person name="Zhang L."/>
            <person name="Yang X."/>
            <person name="Zhao S."/>
            <person name="Ji Z."/>
            <person name="Zhou Q."/>
            <person name="Hu M."/>
            <person name="Wang Y."/>
            <person name="Chen M."/>
            <person name="Xu Y."/>
            <person name="Jin H."/>
            <person name="Xiao X."/>
            <person name="Hu G."/>
            <person name="Bao F."/>
            <person name="Hu Y."/>
            <person name="Wan P."/>
            <person name="Li L."/>
            <person name="Deng X."/>
            <person name="Kuang T."/>
            <person name="Xiang C."/>
            <person name="Zhu J.K."/>
            <person name="Oliver M.J."/>
            <person name="He Y."/>
        </authorList>
    </citation>
    <scope>NUCLEOTIDE SEQUENCE [LARGE SCALE GENOMIC DNA]</scope>
    <source>
        <strain evidence="2">cv. XS01</strain>
    </source>
</reference>
<protein>
    <submittedName>
        <fullName evidence="1">Uncharacterized protein</fullName>
    </submittedName>
</protein>
<dbReference type="AlphaFoldDB" id="A0A2Z7BUW5"/>
<evidence type="ECO:0000313" key="2">
    <source>
        <dbReference type="Proteomes" id="UP000250235"/>
    </source>
</evidence>
<accession>A0A2Z7BUW5</accession>
<sequence length="567" mass="64219">MGQMIKIPGVTKWTWFLKQLPRIPADDKGKEVLVDKDPIQGNPAKEHYSLICADIDLLVSLRAKVIDEVAKFLHSFSLRKLSSINFEEMYKKEEQVLSWGETESPQEAIQRQFYILLKYRTVLVWKFLEAWRANFAPGQGSTAVDIQVIELLSALHLSLLEELAKEARILGLTWTKPCCSLVFEGSPRDRGAVIARNNSNTRSLCWIRTMIMVDGVWKEEPCADRWVKIPRKVVSTEVPFQRQYDDTLPTLSVFFKLLRKRWADVCLEAIDFSAKRLLPIGSTQFCRSVQLAEPVSSFVPRRPTVFELRVSQFCSVFVNLSLFNRISSAEITEFLSAIALEKTVLRGVQCSQDSFSVAPRVQLALEQQQSSSSSSSSSLRFDHTDVGATASSRLPISQDLSALFADFQATLSEQLFESQSNISSKLHKIEQSVRDSLSDQAAVFKSLSQEARQESRTLDDVQTIRFNEFRKTVLTQNATIFQGLADVRKEFDAVHAKVDIMAKRLNDFQKDAEATKEAHSHQLFEFQSQAQENHNVIHAQLSELVDYIHRGRADKKGKISARTSGCS</sequence>
<proteinExistence type="predicted"/>
<dbReference type="EMBL" id="KV002014">
    <property type="protein sequence ID" value="KZV38229.1"/>
    <property type="molecule type" value="Genomic_DNA"/>
</dbReference>
<evidence type="ECO:0000313" key="1">
    <source>
        <dbReference type="EMBL" id="KZV38229.1"/>
    </source>
</evidence>
<gene>
    <name evidence="1" type="ORF">F511_19967</name>
</gene>